<feature type="domain" description="Fibronectin type-III" evidence="3">
    <location>
        <begin position="712"/>
        <end position="782"/>
    </location>
</feature>
<feature type="domain" description="Fibronectin type-III" evidence="3">
    <location>
        <begin position="1546"/>
        <end position="1612"/>
    </location>
</feature>
<dbReference type="InterPro" id="IPR036116">
    <property type="entry name" value="FN3_sf"/>
</dbReference>
<proteinExistence type="predicted"/>
<reference evidence="4 5" key="1">
    <citation type="submission" date="2016-11" db="EMBL/GenBank/DDBJ databases">
        <title>Whole genomes of Flavobacteriaceae.</title>
        <authorList>
            <person name="Stine C."/>
            <person name="Li C."/>
            <person name="Tadesse D."/>
        </authorList>
    </citation>
    <scope>NUCLEOTIDE SEQUENCE [LARGE SCALE GENOMIC DNA]</scope>
    <source>
        <strain evidence="4 5">CCUG 59446</strain>
    </source>
</reference>
<feature type="non-terminal residue" evidence="4">
    <location>
        <position position="1676"/>
    </location>
</feature>
<accession>A0A226I9W9</accession>
<dbReference type="Pfam" id="PF19081">
    <property type="entry name" value="Ig_7"/>
    <property type="match status" value="2"/>
</dbReference>
<feature type="compositionally biased region" description="Gly residues" evidence="1">
    <location>
        <begin position="304"/>
        <end position="347"/>
    </location>
</feature>
<name>A0A226I9W9_9FLAO</name>
<dbReference type="SUPFAM" id="SSF49265">
    <property type="entry name" value="Fibronectin type III"/>
    <property type="match status" value="2"/>
</dbReference>
<evidence type="ECO:0000313" key="5">
    <source>
        <dbReference type="Proteomes" id="UP000198336"/>
    </source>
</evidence>
<dbReference type="Gene3D" id="2.60.40.10">
    <property type="entry name" value="Immunoglobulins"/>
    <property type="match status" value="2"/>
</dbReference>
<feature type="region of interest" description="Disordered" evidence="1">
    <location>
        <begin position="285"/>
        <end position="354"/>
    </location>
</feature>
<evidence type="ECO:0000256" key="2">
    <source>
        <dbReference type="SAM" id="SignalP"/>
    </source>
</evidence>
<dbReference type="EMBL" id="MUHA01000003">
    <property type="protein sequence ID" value="OXB03116.1"/>
    <property type="molecule type" value="Genomic_DNA"/>
</dbReference>
<evidence type="ECO:0000256" key="1">
    <source>
        <dbReference type="SAM" id="MobiDB-lite"/>
    </source>
</evidence>
<keyword evidence="5" id="KW-1185">Reference proteome</keyword>
<organism evidence="4 5">
    <name type="scientific">Flavobacterium oncorhynchi</name>
    <dbReference type="NCBI Taxonomy" id="728056"/>
    <lineage>
        <taxon>Bacteria</taxon>
        <taxon>Pseudomonadati</taxon>
        <taxon>Bacteroidota</taxon>
        <taxon>Flavobacteriia</taxon>
        <taxon>Flavobacteriales</taxon>
        <taxon>Flavobacteriaceae</taxon>
        <taxon>Flavobacterium</taxon>
    </lineage>
</organism>
<keyword evidence="2" id="KW-0732">Signal</keyword>
<feature type="signal peptide" evidence="2">
    <location>
        <begin position="1"/>
        <end position="30"/>
    </location>
</feature>
<evidence type="ECO:0000313" key="4">
    <source>
        <dbReference type="EMBL" id="OXB03116.1"/>
    </source>
</evidence>
<protein>
    <recommendedName>
        <fullName evidence="3">Fibronectin type-III domain-containing protein</fullName>
    </recommendedName>
</protein>
<dbReference type="Proteomes" id="UP000198336">
    <property type="component" value="Unassembled WGS sequence"/>
</dbReference>
<dbReference type="RefSeq" id="WP_089052717.1">
    <property type="nucleotide sequence ID" value="NZ_MUHA01000003.1"/>
</dbReference>
<feature type="chain" id="PRO_5012195181" description="Fibronectin type-III domain-containing protein" evidence="2">
    <location>
        <begin position="31"/>
        <end position="1676"/>
    </location>
</feature>
<sequence length="1676" mass="165673">MRNFTFNVSSFVRSSFFLLLFLLVSLSSVAQVCGTPGGDGPIAITGSVNTYFPISGDINLNAGAQAILLAASPGSDGKGNNFGTIPISAGDLILIIQMQDATIDYSNNSAYGSGTTNSGKDVLGGTGFLNINNTGIFEYVIATNNVPLGGGNLTFKGTGSNGGVRNSFFNAKATPTRGQRTFQIVRVPQYSNLTLNSIITTPPFNGVAGGVIAFNVSGTFNFNGNIIEGSARGFRGGYSPVAYTGENNATTYVGPSSNTAISGKGEGIAGTPRYMWDGFSQVDNGAANEGLPGGSSGRGAPANAGGGGNDHNSGGGGGGNGGYGGLGGKGWQGGSGATSPSTGGGRPGFTSFKTPEPELTRLIMGGGGGAGDANNAVDGVKGGVGGAIILINAGNIQGNGFIKANGGPGAPGSFAGSPDGAGGGGAGGSVFLNISNTNAIATNVTIEANGGKGGNTLNDLGNSHGPGGGGGGGIIRYNVPGTGVTINPSVTAGAFGKTDNGSLNGVDHGAQPGEAGFVKSFISSDVPPNLQVNASCFPILETTVKALTTSDVCGSIGEKVTYEIQIKNTGAGNAAGVLLDFSFPTNIEFDAATASYSTEASGPSGALSSTGSANNPLIGNFNIAQNGVVTITLVGRISGTIAAGKHSSSAQAQYLDPTRRLDGTRKITAALNGYGTVNKKYEGANQADVPGANFNGAGPTITDDDITILALPAAPTVNRTQGNCTTPTGTITVTAPANGPNVSYTLTGTNPVTASTSNATGVFPGLVSGTYQVTTTNAQGCTSLPTTGIQITTVPGAPTTTGVSMCVGDSGSLTATSCSSNFVNSGTTISGAWNGATDLKANRTNVIINSNSCVGSFSSIKRNYVTTSFQVSVAGNYIFAMNNSNNYDGMGYIVTEDFVPGTCSAGWVRGDDDSGTAGSNGKEPRLGGSEGSGAMYLNTGITYKLISTTYGSEDTYTGNFSWTITPPNGGEIMLQTPGTINWYKAASGGSSIGSGNSFDPVGAPNSGVANRTTPISTIFYAECSNNPGCRTATNFVINAKPTITAVAGGSRCDLGEVTLGATASSGTINWYTVSTGGSIVATGTSYKTPSLSATTDYYVEAAANGCTSAARTKVTATVNTTPTITSTTPRSGCAGETVILSASASAGTINWYSNVTGGISLGTGTNFTTPNLSATTTYYVDATSNNCTTGSRVAVAATVYPLPTAYAVTGGGTYCTGGTGFAVGLSNSDSGVSYQLQLGGANNGTPVIGTGTAISFGTKTAAGTYTVVATNTNSGTSCTATMTGNAVITISTFPAALTLTGSTICVSPGGNGTITSSTSVSGVNYQLYNSSNTPVQGSIPGTGSGLTWSNLIAGNGYYVTATNASNCSTNSNTVNVATTPNPAAPTVGITTQPTCTVATGSVVLNGLPSGNWTINPGNITGSTASRTISGLTAGTTYNFTVTNAAGCTSPASGNVVFNAQPATPAAPAVGTTTQPTCTVATGSVVLNGLPSGNWTINPGNITGSTTSTTISGLTAGTTYNFTVTNAAGCTSPASGNVVFNAQPVTPAAPTVGITTQPTCTVATGSVVLNGLPSGNWTINPGNITGSTTSTTISGLTAGTTYNFTVTNAAGCTSPASGNVVFNAQPATPAAPAVGITTQPTCTVATGSVVLNGLPSGNWTINPGNITGSTTSTTISG</sequence>
<dbReference type="InterPro" id="IPR044023">
    <property type="entry name" value="Ig_7"/>
</dbReference>
<feature type="domain" description="Fibronectin type-III" evidence="3">
    <location>
        <begin position="1464"/>
        <end position="1530"/>
    </location>
</feature>
<gene>
    <name evidence="4" type="ORF">B0A75_02555</name>
</gene>
<comment type="caution">
    <text evidence="4">The sequence shown here is derived from an EMBL/GenBank/DDBJ whole genome shotgun (WGS) entry which is preliminary data.</text>
</comment>
<dbReference type="InterPro" id="IPR003961">
    <property type="entry name" value="FN3_dom"/>
</dbReference>
<evidence type="ECO:0000259" key="3">
    <source>
        <dbReference type="SMART" id="SM00060"/>
    </source>
</evidence>
<dbReference type="SMART" id="SM00060">
    <property type="entry name" value="FN3"/>
    <property type="match status" value="4"/>
</dbReference>
<dbReference type="InterPro" id="IPR013783">
    <property type="entry name" value="Ig-like_fold"/>
</dbReference>
<feature type="region of interest" description="Disordered" evidence="1">
    <location>
        <begin position="910"/>
        <end position="931"/>
    </location>
</feature>
<feature type="domain" description="Fibronectin type-III" evidence="3">
    <location>
        <begin position="1382"/>
        <end position="1448"/>
    </location>
</feature>